<accession>A0A5C4V1W4</accession>
<dbReference type="GO" id="GO:0071949">
    <property type="term" value="F:FAD binding"/>
    <property type="evidence" value="ECO:0007669"/>
    <property type="project" value="InterPro"/>
</dbReference>
<dbReference type="Gene3D" id="3.30.43.10">
    <property type="entry name" value="Uridine Diphospho-n-acetylenolpyruvylglucosamine Reductase, domain 2"/>
    <property type="match status" value="1"/>
</dbReference>
<dbReference type="Gene3D" id="3.40.462.20">
    <property type="match status" value="1"/>
</dbReference>
<protein>
    <submittedName>
        <fullName evidence="6">FAD-binding protein</fullName>
    </submittedName>
</protein>
<dbReference type="PROSITE" id="PS51387">
    <property type="entry name" value="FAD_PCMH"/>
    <property type="match status" value="1"/>
</dbReference>
<dbReference type="Gene3D" id="3.30.465.10">
    <property type="match status" value="1"/>
</dbReference>
<dbReference type="Pfam" id="PF01565">
    <property type="entry name" value="FAD_binding_4"/>
    <property type="match status" value="1"/>
</dbReference>
<dbReference type="EMBL" id="VDLX02000031">
    <property type="protein sequence ID" value="KAB8185179.1"/>
    <property type="molecule type" value="Genomic_DNA"/>
</dbReference>
<keyword evidence="5" id="KW-0560">Oxidoreductase</keyword>
<organism evidence="6 7">
    <name type="scientific">Nonomuraea phyllanthi</name>
    <dbReference type="NCBI Taxonomy" id="2219224"/>
    <lineage>
        <taxon>Bacteria</taxon>
        <taxon>Bacillati</taxon>
        <taxon>Actinomycetota</taxon>
        <taxon>Actinomycetes</taxon>
        <taxon>Streptosporangiales</taxon>
        <taxon>Streptosporangiaceae</taxon>
        <taxon>Nonomuraea</taxon>
    </lineage>
</organism>
<dbReference type="GO" id="GO:0016491">
    <property type="term" value="F:oxidoreductase activity"/>
    <property type="evidence" value="ECO:0007669"/>
    <property type="project" value="UniProtKB-KW"/>
</dbReference>
<dbReference type="PANTHER" id="PTHR42973">
    <property type="entry name" value="BINDING OXIDOREDUCTASE, PUTATIVE (AFU_ORTHOLOGUE AFUA_1G17690)-RELATED"/>
    <property type="match status" value="1"/>
</dbReference>
<sequence>MTRNLFTAPPELEGRIVTPEDPRYLLLYSTCTTADEPAAVLLPESTAEVSAALRFVRERGLPLTVRGGGHDVPGRAVSGGAVIDLSAMNRVEVLDRRSRLVRVEAGARWPAVAQALAPYGLAIGSRDHDGAGAGGLAAAGGIGRLVRQYGLMIDHVRAAEVVLADGTAVHADAEHEPDLLWAVRGAGSGVGIVVAYEIEAMELSDVGYAQIAVEIKRNGHALQQWADYMESATRELTSTVTLQSHGSALIASVTAVVADAGTDHLRTAVEPLLRLGTRLLDLHVQLTPYPALLSAASPSAAFPSAASPSSVSASSGQWPGTTANGLIEAMTDGAADLAAAWYPLSGRLDAACAGFESRSAAFARIYPGKTGDRVTRLWARYDPDGIFRTP</sequence>
<proteinExistence type="inferred from homology"/>
<keyword evidence="4" id="KW-0274">FAD</keyword>
<dbReference type="InterPro" id="IPR006094">
    <property type="entry name" value="Oxid_FAD_bind_N"/>
</dbReference>
<dbReference type="InterPro" id="IPR036318">
    <property type="entry name" value="FAD-bd_PCMH-like_sf"/>
</dbReference>
<evidence type="ECO:0000256" key="2">
    <source>
        <dbReference type="ARBA" id="ARBA00005466"/>
    </source>
</evidence>
<dbReference type="PANTHER" id="PTHR42973:SF39">
    <property type="entry name" value="FAD-BINDING PCMH-TYPE DOMAIN-CONTAINING PROTEIN"/>
    <property type="match status" value="1"/>
</dbReference>
<comment type="caution">
    <text evidence="6">The sequence shown here is derived from an EMBL/GenBank/DDBJ whole genome shotgun (WGS) entry which is preliminary data.</text>
</comment>
<dbReference type="OrthoDB" id="9775082at2"/>
<evidence type="ECO:0000256" key="3">
    <source>
        <dbReference type="ARBA" id="ARBA00022630"/>
    </source>
</evidence>
<evidence type="ECO:0000313" key="6">
    <source>
        <dbReference type="EMBL" id="KAB8185179.1"/>
    </source>
</evidence>
<dbReference type="AlphaFoldDB" id="A0A5C4V1W4"/>
<keyword evidence="3" id="KW-0285">Flavoprotein</keyword>
<dbReference type="InterPro" id="IPR016166">
    <property type="entry name" value="FAD-bd_PCMH"/>
</dbReference>
<evidence type="ECO:0000256" key="1">
    <source>
        <dbReference type="ARBA" id="ARBA00001974"/>
    </source>
</evidence>
<evidence type="ECO:0000313" key="7">
    <source>
        <dbReference type="Proteomes" id="UP000312512"/>
    </source>
</evidence>
<reference evidence="6 7" key="1">
    <citation type="submission" date="2019-10" db="EMBL/GenBank/DDBJ databases">
        <title>Nonomuraea sp. nov., isolated from Phyllanthus amarus.</title>
        <authorList>
            <person name="Klykleung N."/>
            <person name="Tanasupawat S."/>
        </authorList>
    </citation>
    <scope>NUCLEOTIDE SEQUENCE [LARGE SCALE GENOMIC DNA]</scope>
    <source>
        <strain evidence="6 7">PA1-10</strain>
    </source>
</reference>
<dbReference type="InterPro" id="IPR050416">
    <property type="entry name" value="FAD-linked_Oxidoreductase"/>
</dbReference>
<dbReference type="Proteomes" id="UP000312512">
    <property type="component" value="Unassembled WGS sequence"/>
</dbReference>
<comment type="similarity">
    <text evidence="2">Belongs to the oxygen-dependent FAD-linked oxidoreductase family.</text>
</comment>
<dbReference type="PROSITE" id="PS00862">
    <property type="entry name" value="OX2_COVAL_FAD"/>
    <property type="match status" value="1"/>
</dbReference>
<evidence type="ECO:0000256" key="5">
    <source>
        <dbReference type="ARBA" id="ARBA00023002"/>
    </source>
</evidence>
<dbReference type="InterPro" id="IPR006093">
    <property type="entry name" value="Oxy_OxRdtase_FAD_BS"/>
</dbReference>
<keyword evidence="7" id="KW-1185">Reference proteome</keyword>
<gene>
    <name evidence="6" type="ORF">FH608_047695</name>
</gene>
<dbReference type="RefSeq" id="WP_139637842.1">
    <property type="nucleotide sequence ID" value="NZ_VDLX02000031.1"/>
</dbReference>
<dbReference type="InterPro" id="IPR016167">
    <property type="entry name" value="FAD-bd_PCMH_sub1"/>
</dbReference>
<name>A0A5C4V1W4_9ACTN</name>
<dbReference type="InterPro" id="IPR016169">
    <property type="entry name" value="FAD-bd_PCMH_sub2"/>
</dbReference>
<dbReference type="SUPFAM" id="SSF56176">
    <property type="entry name" value="FAD-binding/transporter-associated domain-like"/>
    <property type="match status" value="1"/>
</dbReference>
<comment type="cofactor">
    <cofactor evidence="1">
        <name>FAD</name>
        <dbReference type="ChEBI" id="CHEBI:57692"/>
    </cofactor>
</comment>
<evidence type="ECO:0000256" key="4">
    <source>
        <dbReference type="ARBA" id="ARBA00022827"/>
    </source>
</evidence>